<organism evidence="2 3">
    <name type="scientific">Bonamia ostreae</name>
    <dbReference type="NCBI Taxonomy" id="126728"/>
    <lineage>
        <taxon>Eukaryota</taxon>
        <taxon>Sar</taxon>
        <taxon>Rhizaria</taxon>
        <taxon>Endomyxa</taxon>
        <taxon>Ascetosporea</taxon>
        <taxon>Haplosporida</taxon>
        <taxon>Bonamia</taxon>
    </lineage>
</organism>
<feature type="region of interest" description="Disordered" evidence="1">
    <location>
        <begin position="124"/>
        <end position="148"/>
    </location>
</feature>
<accession>A0ABV2AJH1</accession>
<name>A0ABV2AJH1_9EUKA</name>
<reference evidence="2 3" key="1">
    <citation type="journal article" date="2024" name="BMC Biol.">
        <title>Comparative genomics of Ascetosporea gives new insight into the evolutionary basis for animal parasitism in Rhizaria.</title>
        <authorList>
            <person name="Hiltunen Thoren M."/>
            <person name="Onut-Brannstrom I."/>
            <person name="Alfjorden A."/>
            <person name="Peckova H."/>
            <person name="Swords F."/>
            <person name="Hooper C."/>
            <person name="Holzer A.S."/>
            <person name="Bass D."/>
            <person name="Burki F."/>
        </authorList>
    </citation>
    <scope>NUCLEOTIDE SEQUENCE [LARGE SCALE GENOMIC DNA]</scope>
    <source>
        <strain evidence="2">20-A016</strain>
    </source>
</reference>
<evidence type="ECO:0000313" key="2">
    <source>
        <dbReference type="EMBL" id="MES1919782.1"/>
    </source>
</evidence>
<evidence type="ECO:0000313" key="3">
    <source>
        <dbReference type="Proteomes" id="UP001439008"/>
    </source>
</evidence>
<comment type="caution">
    <text evidence="2">The sequence shown here is derived from an EMBL/GenBank/DDBJ whole genome shotgun (WGS) entry which is preliminary data.</text>
</comment>
<sequence length="166" mass="19433">MVDKAEIHPFEQLKQKLAKIEKSHISLQRKNQKMTQIKYVEPTEVLLKSIKIIENGDDFDKDTKYSLLTSMQIVTFELKHTDIFQKWPNVLSLISSFIKHKQKFSVPVLPSKFKNFFDEMEPHFPQKPLEPPKKAEKNSSNMSSKPSEDLKLVLETLELVKKYTDL</sequence>
<protein>
    <submittedName>
        <fullName evidence="2">Uncharacterized protein</fullName>
    </submittedName>
</protein>
<evidence type="ECO:0000256" key="1">
    <source>
        <dbReference type="SAM" id="MobiDB-lite"/>
    </source>
</evidence>
<feature type="compositionally biased region" description="Basic and acidic residues" evidence="1">
    <location>
        <begin position="124"/>
        <end position="137"/>
    </location>
</feature>
<gene>
    <name evidence="2" type="ORF">MHBO_005296</name>
</gene>
<dbReference type="EMBL" id="JBDODL010000398">
    <property type="protein sequence ID" value="MES1919782.1"/>
    <property type="molecule type" value="Genomic_DNA"/>
</dbReference>
<dbReference type="Proteomes" id="UP001439008">
    <property type="component" value="Unassembled WGS sequence"/>
</dbReference>
<keyword evidence="3" id="KW-1185">Reference proteome</keyword>
<proteinExistence type="predicted"/>